<feature type="domain" description="RGS" evidence="2">
    <location>
        <begin position="315"/>
        <end position="446"/>
    </location>
</feature>
<dbReference type="SMART" id="SM00315">
    <property type="entry name" value="RGS"/>
    <property type="match status" value="1"/>
</dbReference>
<sequence>MTIENLTMTEKCHTKFTENFENQNYVIYFGVLSVSLAVLYFYRFHFIAIVLSYVLGCVACYYGVKSNILHTYVQQLKCHFVRESVDERIVLTHKKSCVACGSKDCARHNPDIPVEPWVGLQIHKQLDQAIEDFYNTILEQFINSWYSKITLQPFFVDELRYQLRHASASLLSRAVKVDFAKLLTWRLVPCALRHYCECTQSRMRPHPAAANRHAEIKYLRCVTDAIMPYLLNQTEVNNSAFRVLIREIFAGWVLLSLTDVLADPYILNTLIILATGDDTMAQLPTTPNYKVEFLETFARHTDSVYVQRSKLLRVELEQVIDDQDQFYAFVQYLKSSSHIHLLLFYKDIKLFQTKLLNPDLDDTEQECLHKEACELYQLYLSPNTSSRVPLDATLAMELHHLLQASDSISRLQRSRALYMAAGQAHAVLEKVMLPRFLHSQEYYELVIGSRTPTGFQKQMTKKPHDKLLLSALKLGNKLKGALKPQTADDQVMDSLGSDDSAEDENMDLMKYLDALSTEDDMREHDLSTYKVVLTNVEARLQPPPRRGPVRVFTLAVHRTEHCTGGARLWTLERSEHDFHLLRAKLHEFHGDRLLPHPPLPSRRDNSPMETLRYKYEDFLQRLLQKSLLQTSELLHLFLTVDNDFSLVVQASTMNASSSDIGNIYQSVAHKLRKEKGQHLETFLRNFLVSSDMDRYQALKHGTAREVEEAQEISEDIEIEVAERPRNTRNFIGPVFGDNFGIQSVVNEAKENVHQTTVVGFTRCFMFLLVKVLRVRGVVSAMAGSVLGMTRDIIDHVFDACLNNVLYRVLSERRLAHLIRLGHGVLFNKRSSHVRSDPDKQRELARSQLMRSIPSGAVFMLGSSLPTAVQNAFEFIQKPHLNKHLVYNLLDLCLIELFPELNDSIGPSKEPKS</sequence>
<feature type="domain" description="PXA" evidence="4">
    <location>
        <begin position="123"/>
        <end position="279"/>
    </location>
</feature>
<protein>
    <recommendedName>
        <fullName evidence="7">PXA domain-containing protein</fullName>
    </recommendedName>
</protein>
<evidence type="ECO:0008006" key="7">
    <source>
        <dbReference type="Google" id="ProtNLM"/>
    </source>
</evidence>
<dbReference type="InterPro" id="IPR044926">
    <property type="entry name" value="RGS_subdomain_2"/>
</dbReference>
<evidence type="ECO:0000259" key="3">
    <source>
        <dbReference type="PROSITE" id="PS50195"/>
    </source>
</evidence>
<dbReference type="PROSITE" id="PS50195">
    <property type="entry name" value="PX"/>
    <property type="match status" value="1"/>
</dbReference>
<dbReference type="EMBL" id="OU963905">
    <property type="protein sequence ID" value="CAH0398592.1"/>
    <property type="molecule type" value="Genomic_DNA"/>
</dbReference>
<dbReference type="InterPro" id="IPR036305">
    <property type="entry name" value="RGS_sf"/>
</dbReference>
<dbReference type="Pfam" id="PF02194">
    <property type="entry name" value="PXA"/>
    <property type="match status" value="1"/>
</dbReference>
<dbReference type="SMART" id="SM00313">
    <property type="entry name" value="PXA"/>
    <property type="match status" value="1"/>
</dbReference>
<keyword evidence="6" id="KW-1185">Reference proteome</keyword>
<dbReference type="InterPro" id="IPR016137">
    <property type="entry name" value="RGS"/>
</dbReference>
<keyword evidence="1" id="KW-0472">Membrane</keyword>
<evidence type="ECO:0000313" key="6">
    <source>
        <dbReference type="Proteomes" id="UP001153292"/>
    </source>
</evidence>
<dbReference type="Gene3D" id="3.30.1520.10">
    <property type="entry name" value="Phox-like domain"/>
    <property type="match status" value="1"/>
</dbReference>
<dbReference type="SUPFAM" id="SSF64268">
    <property type="entry name" value="PX domain"/>
    <property type="match status" value="1"/>
</dbReference>
<reference evidence="5" key="1">
    <citation type="submission" date="2021-12" db="EMBL/GenBank/DDBJ databases">
        <authorList>
            <person name="King R."/>
        </authorList>
    </citation>
    <scope>NUCLEOTIDE SEQUENCE</scope>
</reference>
<evidence type="ECO:0000259" key="2">
    <source>
        <dbReference type="PROSITE" id="PS50132"/>
    </source>
</evidence>
<keyword evidence="1" id="KW-1133">Transmembrane helix</keyword>
<dbReference type="SUPFAM" id="SSF48097">
    <property type="entry name" value="Regulator of G-protein signaling, RGS"/>
    <property type="match status" value="1"/>
</dbReference>
<keyword evidence="1" id="KW-0812">Transmembrane</keyword>
<dbReference type="PROSITE" id="PS51207">
    <property type="entry name" value="PXA"/>
    <property type="match status" value="1"/>
</dbReference>
<organism evidence="5 6">
    <name type="scientific">Chilo suppressalis</name>
    <name type="common">Asiatic rice borer moth</name>
    <dbReference type="NCBI Taxonomy" id="168631"/>
    <lineage>
        <taxon>Eukaryota</taxon>
        <taxon>Metazoa</taxon>
        <taxon>Ecdysozoa</taxon>
        <taxon>Arthropoda</taxon>
        <taxon>Hexapoda</taxon>
        <taxon>Insecta</taxon>
        <taxon>Pterygota</taxon>
        <taxon>Neoptera</taxon>
        <taxon>Endopterygota</taxon>
        <taxon>Lepidoptera</taxon>
        <taxon>Glossata</taxon>
        <taxon>Ditrysia</taxon>
        <taxon>Pyraloidea</taxon>
        <taxon>Crambidae</taxon>
        <taxon>Crambinae</taxon>
        <taxon>Chilo</taxon>
    </lineage>
</organism>
<dbReference type="InterPro" id="IPR036871">
    <property type="entry name" value="PX_dom_sf"/>
</dbReference>
<dbReference type="InterPro" id="IPR001683">
    <property type="entry name" value="PX_dom"/>
</dbReference>
<evidence type="ECO:0000256" key="1">
    <source>
        <dbReference type="SAM" id="Phobius"/>
    </source>
</evidence>
<dbReference type="PANTHER" id="PTHR22775:SF44">
    <property type="entry name" value="SORTING NEXIN-14"/>
    <property type="match status" value="1"/>
</dbReference>
<feature type="transmembrane region" description="Helical" evidence="1">
    <location>
        <begin position="25"/>
        <end position="42"/>
    </location>
</feature>
<dbReference type="PROSITE" id="PS50132">
    <property type="entry name" value="RGS"/>
    <property type="match status" value="1"/>
</dbReference>
<feature type="domain" description="PX" evidence="3">
    <location>
        <begin position="530"/>
        <end position="644"/>
    </location>
</feature>
<dbReference type="Pfam" id="PF00787">
    <property type="entry name" value="PX"/>
    <property type="match status" value="1"/>
</dbReference>
<dbReference type="PANTHER" id="PTHR22775">
    <property type="entry name" value="SORTING NEXIN"/>
    <property type="match status" value="1"/>
</dbReference>
<dbReference type="SMART" id="SM00312">
    <property type="entry name" value="PX"/>
    <property type="match status" value="1"/>
</dbReference>
<evidence type="ECO:0000259" key="4">
    <source>
        <dbReference type="PROSITE" id="PS51207"/>
    </source>
</evidence>
<dbReference type="Pfam" id="PF00615">
    <property type="entry name" value="RGS"/>
    <property type="match status" value="1"/>
</dbReference>
<dbReference type="InterPro" id="IPR003114">
    <property type="entry name" value="Phox_assoc"/>
</dbReference>
<name>A0ABN8AS51_CHISP</name>
<dbReference type="Proteomes" id="UP001153292">
    <property type="component" value="Chromosome 12"/>
</dbReference>
<evidence type="ECO:0000313" key="5">
    <source>
        <dbReference type="EMBL" id="CAH0398592.1"/>
    </source>
</evidence>
<proteinExistence type="predicted"/>
<gene>
    <name evidence="5" type="ORF">CHILSU_LOCUS1714</name>
</gene>
<accession>A0ABN8AS51</accession>
<dbReference type="Gene3D" id="1.10.167.10">
    <property type="entry name" value="Regulator of G-protein Signalling 4, domain 2"/>
    <property type="match status" value="1"/>
</dbReference>